<dbReference type="EMBL" id="JASAOG010000007">
    <property type="protein sequence ID" value="KAK0067476.1"/>
    <property type="molecule type" value="Genomic_DNA"/>
</dbReference>
<evidence type="ECO:0000313" key="1">
    <source>
        <dbReference type="EMBL" id="KAK0067476.1"/>
    </source>
</evidence>
<dbReference type="AlphaFoldDB" id="A0AAD8FL42"/>
<organism evidence="1 2">
    <name type="scientific">Biomphalaria pfeifferi</name>
    <name type="common">Bloodfluke planorb</name>
    <name type="synonym">Freshwater snail</name>
    <dbReference type="NCBI Taxonomy" id="112525"/>
    <lineage>
        <taxon>Eukaryota</taxon>
        <taxon>Metazoa</taxon>
        <taxon>Spiralia</taxon>
        <taxon>Lophotrochozoa</taxon>
        <taxon>Mollusca</taxon>
        <taxon>Gastropoda</taxon>
        <taxon>Heterobranchia</taxon>
        <taxon>Euthyneura</taxon>
        <taxon>Panpulmonata</taxon>
        <taxon>Hygrophila</taxon>
        <taxon>Lymnaeoidea</taxon>
        <taxon>Planorbidae</taxon>
        <taxon>Biomphalaria</taxon>
    </lineage>
</organism>
<dbReference type="Proteomes" id="UP001233172">
    <property type="component" value="Unassembled WGS sequence"/>
</dbReference>
<reference evidence="1" key="2">
    <citation type="submission" date="2023-04" db="EMBL/GenBank/DDBJ databases">
        <authorList>
            <person name="Bu L."/>
            <person name="Lu L."/>
            <person name="Laidemitt M.R."/>
            <person name="Zhang S.M."/>
            <person name="Mutuku M."/>
            <person name="Mkoji G."/>
            <person name="Steinauer M."/>
            <person name="Loker E.S."/>
        </authorList>
    </citation>
    <scope>NUCLEOTIDE SEQUENCE</scope>
    <source>
        <strain evidence="1">KasaAsao</strain>
        <tissue evidence="1">Whole Snail</tissue>
    </source>
</reference>
<comment type="caution">
    <text evidence="1">The sequence shown here is derived from an EMBL/GenBank/DDBJ whole genome shotgun (WGS) entry which is preliminary data.</text>
</comment>
<keyword evidence="2" id="KW-1185">Reference proteome</keyword>
<name>A0AAD8FL42_BIOPF</name>
<sequence length="84" mass="9602">MSNCFISKNLQKLCQQNCYSISQHAETANNLDAVFDDHASCNAAACSGLLRLRPRLLLISRLLCVYENSLPRHRSASWEFLWML</sequence>
<reference evidence="1" key="1">
    <citation type="journal article" date="2023" name="PLoS Negl. Trop. Dis.">
        <title>A genome sequence for Biomphalaria pfeifferi, the major vector snail for the human-infecting parasite Schistosoma mansoni.</title>
        <authorList>
            <person name="Bu L."/>
            <person name="Lu L."/>
            <person name="Laidemitt M.R."/>
            <person name="Zhang S.M."/>
            <person name="Mutuku M."/>
            <person name="Mkoji G."/>
            <person name="Steinauer M."/>
            <person name="Loker E.S."/>
        </authorList>
    </citation>
    <scope>NUCLEOTIDE SEQUENCE</scope>
    <source>
        <strain evidence="1">KasaAsao</strain>
    </source>
</reference>
<proteinExistence type="predicted"/>
<gene>
    <name evidence="1" type="ORF">Bpfe_002983</name>
</gene>
<accession>A0AAD8FL42</accession>
<evidence type="ECO:0000313" key="2">
    <source>
        <dbReference type="Proteomes" id="UP001233172"/>
    </source>
</evidence>
<protein>
    <submittedName>
        <fullName evidence="1">Uncharacterized protein</fullName>
    </submittedName>
</protein>